<feature type="domain" description="Reverse transcriptase/retrotransposon-derived protein RNase H-like" evidence="1">
    <location>
        <begin position="1"/>
        <end position="43"/>
    </location>
</feature>
<dbReference type="Proteomes" id="UP000681722">
    <property type="component" value="Unassembled WGS sequence"/>
</dbReference>
<dbReference type="InterPro" id="IPR043502">
    <property type="entry name" value="DNA/RNA_pol_sf"/>
</dbReference>
<name>A0A8S2PQ75_9BILA</name>
<dbReference type="SUPFAM" id="SSF56672">
    <property type="entry name" value="DNA/RNA polymerases"/>
    <property type="match status" value="1"/>
</dbReference>
<sequence>TDASDVGISGILRQETPTGTKINYYKSRTLSDTEKRYDTIEKE</sequence>
<dbReference type="OrthoDB" id="427924at2759"/>
<accession>A0A8S2PQ75</accession>
<evidence type="ECO:0000313" key="3">
    <source>
        <dbReference type="Proteomes" id="UP000681722"/>
    </source>
</evidence>
<comment type="caution">
    <text evidence="2">The sequence shown here is derived from an EMBL/GenBank/DDBJ whole genome shotgun (WGS) entry which is preliminary data.</text>
</comment>
<feature type="non-terminal residue" evidence="2">
    <location>
        <position position="43"/>
    </location>
</feature>
<evidence type="ECO:0000259" key="1">
    <source>
        <dbReference type="Pfam" id="PF17919"/>
    </source>
</evidence>
<proteinExistence type="predicted"/>
<dbReference type="InterPro" id="IPR041577">
    <property type="entry name" value="RT_RNaseH_2"/>
</dbReference>
<protein>
    <recommendedName>
        <fullName evidence="1">Reverse transcriptase/retrotransposon-derived protein RNase H-like domain-containing protein</fullName>
    </recommendedName>
</protein>
<reference evidence="2" key="1">
    <citation type="submission" date="2021-02" db="EMBL/GenBank/DDBJ databases">
        <authorList>
            <person name="Nowell W R."/>
        </authorList>
    </citation>
    <scope>NUCLEOTIDE SEQUENCE</scope>
</reference>
<feature type="non-terminal residue" evidence="2">
    <location>
        <position position="1"/>
    </location>
</feature>
<organism evidence="2 3">
    <name type="scientific">Didymodactylos carnosus</name>
    <dbReference type="NCBI Taxonomy" id="1234261"/>
    <lineage>
        <taxon>Eukaryota</taxon>
        <taxon>Metazoa</taxon>
        <taxon>Spiralia</taxon>
        <taxon>Gnathifera</taxon>
        <taxon>Rotifera</taxon>
        <taxon>Eurotatoria</taxon>
        <taxon>Bdelloidea</taxon>
        <taxon>Philodinida</taxon>
        <taxon>Philodinidae</taxon>
        <taxon>Didymodactylos</taxon>
    </lineage>
</organism>
<gene>
    <name evidence="2" type="ORF">SRO942_LOCUS27515</name>
</gene>
<dbReference type="AlphaFoldDB" id="A0A8S2PQ75"/>
<evidence type="ECO:0000313" key="2">
    <source>
        <dbReference type="EMBL" id="CAF4064229.1"/>
    </source>
</evidence>
<dbReference type="EMBL" id="CAJOBC010024716">
    <property type="protein sequence ID" value="CAF4064229.1"/>
    <property type="molecule type" value="Genomic_DNA"/>
</dbReference>
<dbReference type="Pfam" id="PF17919">
    <property type="entry name" value="RT_RNaseH_2"/>
    <property type="match status" value="1"/>
</dbReference>